<sequence>MEKRELTCIGCPLGCSITVTLNGKEVTSVTGNTCSRGAIYARKEVTDPTRIVTSSVRVTGGTAPMVSVKTKEDIPKSMIFDCTNALKDITVAAPVRIGDVILSDVCGTHVPVVATKNIDAAE</sequence>
<dbReference type="Proteomes" id="UP000621540">
    <property type="component" value="Unassembled WGS sequence"/>
</dbReference>
<accession>A0ABR7IC07</accession>
<dbReference type="SUPFAM" id="SSF53706">
    <property type="entry name" value="Formate dehydrogenase/DMSO reductase, domains 1-3"/>
    <property type="match status" value="1"/>
</dbReference>
<reference evidence="1 2" key="1">
    <citation type="submission" date="2020-08" db="EMBL/GenBank/DDBJ databases">
        <title>Genome public.</title>
        <authorList>
            <person name="Liu C."/>
            <person name="Sun Q."/>
        </authorList>
    </citation>
    <scope>NUCLEOTIDE SEQUENCE [LARGE SCALE GENOMIC DNA]</scope>
    <source>
        <strain evidence="1 2">BX0805</strain>
    </source>
</reference>
<dbReference type="SUPFAM" id="SSF160148">
    <property type="entry name" value="CPE0013-like"/>
    <property type="match status" value="1"/>
</dbReference>
<organism evidence="1 2">
    <name type="scientific">Roseburia yibonii</name>
    <dbReference type="NCBI Taxonomy" id="2763063"/>
    <lineage>
        <taxon>Bacteria</taxon>
        <taxon>Bacillati</taxon>
        <taxon>Bacillota</taxon>
        <taxon>Clostridia</taxon>
        <taxon>Lachnospirales</taxon>
        <taxon>Lachnospiraceae</taxon>
        <taxon>Roseburia</taxon>
    </lineage>
</organism>
<evidence type="ECO:0000313" key="2">
    <source>
        <dbReference type="Proteomes" id="UP000621540"/>
    </source>
</evidence>
<comment type="caution">
    <text evidence="1">The sequence shown here is derived from an EMBL/GenBank/DDBJ whole genome shotgun (WGS) entry which is preliminary data.</text>
</comment>
<dbReference type="PANTHER" id="PTHR39450:SF1">
    <property type="entry name" value="DUF1667 DOMAIN-CONTAINING PROTEIN"/>
    <property type="match status" value="1"/>
</dbReference>
<proteinExistence type="predicted"/>
<evidence type="ECO:0000313" key="1">
    <source>
        <dbReference type="EMBL" id="MBC5754432.1"/>
    </source>
</evidence>
<dbReference type="InterPro" id="IPR036593">
    <property type="entry name" value="CPE0013-like_sf"/>
</dbReference>
<dbReference type="InterPro" id="IPR012460">
    <property type="entry name" value="DUF1667"/>
</dbReference>
<gene>
    <name evidence="1" type="ORF">H8Z76_10485</name>
</gene>
<dbReference type="Gene3D" id="3.10.530.10">
    <property type="entry name" value="CPE0013-like"/>
    <property type="match status" value="1"/>
</dbReference>
<protein>
    <submittedName>
        <fullName evidence="1">DUF1667 domain-containing protein</fullName>
    </submittedName>
</protein>
<dbReference type="PANTHER" id="PTHR39450">
    <property type="entry name" value="MOLYBDOPTERIN OXIDOREDUCTASE, 4FE-4S CLUSTER-BINDING SUBUNIT"/>
    <property type="match status" value="1"/>
</dbReference>
<dbReference type="EMBL" id="JACOQH010000007">
    <property type="protein sequence ID" value="MBC5754432.1"/>
    <property type="molecule type" value="Genomic_DNA"/>
</dbReference>
<dbReference type="Pfam" id="PF07892">
    <property type="entry name" value="DUF1667"/>
    <property type="match status" value="1"/>
</dbReference>
<name>A0ABR7IC07_9FIRM</name>
<dbReference type="RefSeq" id="WP_186982450.1">
    <property type="nucleotide sequence ID" value="NZ_JACOQH010000007.1"/>
</dbReference>
<keyword evidence="2" id="KW-1185">Reference proteome</keyword>